<dbReference type="InterPro" id="IPR006675">
    <property type="entry name" value="HDIG_dom"/>
</dbReference>
<dbReference type="PROSITE" id="PS51831">
    <property type="entry name" value="HD"/>
    <property type="match status" value="1"/>
</dbReference>
<evidence type="ECO:0000259" key="1">
    <source>
        <dbReference type="PROSITE" id="PS51831"/>
    </source>
</evidence>
<protein>
    <submittedName>
        <fullName evidence="3">Uncharacterized protein</fullName>
    </submittedName>
</protein>
<dbReference type="InterPro" id="IPR003607">
    <property type="entry name" value="HD/PDEase_dom"/>
</dbReference>
<dbReference type="AlphaFoldDB" id="X1KH09"/>
<dbReference type="PANTHER" id="PTHR43155">
    <property type="entry name" value="CYCLIC DI-GMP PHOSPHODIESTERASE PA4108-RELATED"/>
    <property type="match status" value="1"/>
</dbReference>
<dbReference type="SMART" id="SM00471">
    <property type="entry name" value="HDc"/>
    <property type="match status" value="1"/>
</dbReference>
<dbReference type="Gene3D" id="1.10.3210.10">
    <property type="entry name" value="Hypothetical protein af1432"/>
    <property type="match status" value="1"/>
</dbReference>
<reference evidence="3" key="1">
    <citation type="journal article" date="2014" name="Front. Microbiol.">
        <title>High frequency of phylogenetically diverse reductive dehalogenase-homologous genes in deep subseafloor sedimentary metagenomes.</title>
        <authorList>
            <person name="Kawai M."/>
            <person name="Futagami T."/>
            <person name="Toyoda A."/>
            <person name="Takaki Y."/>
            <person name="Nishi S."/>
            <person name="Hori S."/>
            <person name="Arai W."/>
            <person name="Tsubouchi T."/>
            <person name="Morono Y."/>
            <person name="Uchiyama I."/>
            <person name="Ito T."/>
            <person name="Fujiyama A."/>
            <person name="Inagaki F."/>
            <person name="Takami H."/>
        </authorList>
    </citation>
    <scope>NUCLEOTIDE SEQUENCE</scope>
    <source>
        <strain evidence="3">Expedition CK06-06</strain>
    </source>
</reference>
<name>X1KH09_9ZZZZ</name>
<dbReference type="CDD" id="cd00077">
    <property type="entry name" value="HDc"/>
    <property type="match status" value="1"/>
</dbReference>
<accession>X1KH09</accession>
<proteinExistence type="predicted"/>
<feature type="non-terminal residue" evidence="3">
    <location>
        <position position="1"/>
    </location>
</feature>
<dbReference type="InterPro" id="IPR037522">
    <property type="entry name" value="HD_GYP_dom"/>
</dbReference>
<dbReference type="EMBL" id="BARV01002510">
    <property type="protein sequence ID" value="GAH92910.1"/>
    <property type="molecule type" value="Genomic_DNA"/>
</dbReference>
<feature type="domain" description="HD" evidence="1">
    <location>
        <begin position="27"/>
        <end position="149"/>
    </location>
</feature>
<evidence type="ECO:0000313" key="3">
    <source>
        <dbReference type="EMBL" id="GAH92910.1"/>
    </source>
</evidence>
<dbReference type="NCBIfam" id="TIGR00277">
    <property type="entry name" value="HDIG"/>
    <property type="match status" value="1"/>
</dbReference>
<gene>
    <name evidence="3" type="ORF">S06H3_06457</name>
</gene>
<organism evidence="3">
    <name type="scientific">marine sediment metagenome</name>
    <dbReference type="NCBI Taxonomy" id="412755"/>
    <lineage>
        <taxon>unclassified sequences</taxon>
        <taxon>metagenomes</taxon>
        <taxon>ecological metagenomes</taxon>
    </lineage>
</organism>
<comment type="caution">
    <text evidence="3">The sequence shown here is derived from an EMBL/GenBank/DDBJ whole genome shotgun (WGS) entry which is preliminary data.</text>
</comment>
<sequence>AEERLKKTMNATIDTMSKIIEAKDPYTAGHQQRVSQLTTAIAKELNLSPDKVEGIRIASIIHDIGKISVPTEILSKTTTLSDIEFSLIKEHSQIGYDILKSIDFSYPVAEIVLQHHEKMNGSGYPRGLKGDEILLEAKIICVADVVEAMFSHRPYRPALGIDKALEEITQNRGVLYDPEVVDACLKLFKEKGFKFE</sequence>
<evidence type="ECO:0000259" key="2">
    <source>
        <dbReference type="PROSITE" id="PS51832"/>
    </source>
</evidence>
<dbReference type="SUPFAM" id="SSF109604">
    <property type="entry name" value="HD-domain/PDEase-like"/>
    <property type="match status" value="1"/>
</dbReference>
<dbReference type="Pfam" id="PF13487">
    <property type="entry name" value="HD_5"/>
    <property type="match status" value="1"/>
</dbReference>
<dbReference type="PANTHER" id="PTHR43155:SF2">
    <property type="entry name" value="CYCLIC DI-GMP PHOSPHODIESTERASE PA4108"/>
    <property type="match status" value="1"/>
</dbReference>
<dbReference type="PROSITE" id="PS51832">
    <property type="entry name" value="HD_GYP"/>
    <property type="match status" value="1"/>
</dbReference>
<dbReference type="InterPro" id="IPR006674">
    <property type="entry name" value="HD_domain"/>
</dbReference>
<feature type="domain" description="HD-GYP" evidence="2">
    <location>
        <begin position="5"/>
        <end position="196"/>
    </location>
</feature>